<gene>
    <name evidence="1" type="ORF">SAMN04488075_1647</name>
</gene>
<evidence type="ECO:0000313" key="2">
    <source>
        <dbReference type="Proteomes" id="UP000199125"/>
    </source>
</evidence>
<accession>A0A1H6LV71</accession>
<dbReference type="AlphaFoldDB" id="A0A1H6LV71"/>
<evidence type="ECO:0008006" key="3">
    <source>
        <dbReference type="Google" id="ProtNLM"/>
    </source>
</evidence>
<dbReference type="Proteomes" id="UP000199125">
    <property type="component" value="Unassembled WGS sequence"/>
</dbReference>
<dbReference type="RefSeq" id="WP_090847137.1">
    <property type="nucleotide sequence ID" value="NZ_FNXG01000002.1"/>
</dbReference>
<evidence type="ECO:0000313" key="1">
    <source>
        <dbReference type="EMBL" id="SEH88961.1"/>
    </source>
</evidence>
<organism evidence="1 2">
    <name type="scientific">Paracoccus alkenifer</name>
    <dbReference type="NCBI Taxonomy" id="65735"/>
    <lineage>
        <taxon>Bacteria</taxon>
        <taxon>Pseudomonadati</taxon>
        <taxon>Pseudomonadota</taxon>
        <taxon>Alphaproteobacteria</taxon>
        <taxon>Rhodobacterales</taxon>
        <taxon>Paracoccaceae</taxon>
        <taxon>Paracoccus</taxon>
    </lineage>
</organism>
<reference evidence="2" key="1">
    <citation type="submission" date="2016-10" db="EMBL/GenBank/DDBJ databases">
        <authorList>
            <person name="Varghese N."/>
            <person name="Submissions S."/>
        </authorList>
    </citation>
    <scope>NUCLEOTIDE SEQUENCE [LARGE SCALE GENOMIC DNA]</scope>
    <source>
        <strain evidence="2">DSM 11593</strain>
    </source>
</reference>
<name>A0A1H6LV71_9RHOB</name>
<dbReference type="STRING" id="65735.SAMN04488075_1647"/>
<dbReference type="EMBL" id="FNXG01000002">
    <property type="protein sequence ID" value="SEH88961.1"/>
    <property type="molecule type" value="Genomic_DNA"/>
</dbReference>
<protein>
    <recommendedName>
        <fullName evidence="3">Nucleoside-triphosphatase THEP1</fullName>
    </recommendedName>
</protein>
<sequence>MDIRFVSADDEKATDAALSAAAAAAAADGIALAGTLQPFDPDRAQEKCHIVLSLLPDGELRDISFDIGAGIVGCRLNPEALEDAALVVERRIATAQALVVNKFGKQEAAGKGLVTAIGMACEAGLPVLVGVSPAYRAAFLAFADGGASELPADKGAILDWLSRACRKAAA</sequence>
<keyword evidence="2" id="KW-1185">Reference proteome</keyword>
<proteinExistence type="predicted"/>
<dbReference type="InterPro" id="IPR018912">
    <property type="entry name" value="DUF2478"/>
</dbReference>
<dbReference type="Pfam" id="PF10649">
    <property type="entry name" value="DUF2478"/>
    <property type="match status" value="1"/>
</dbReference>
<dbReference type="OrthoDB" id="5918880at2"/>